<dbReference type="AlphaFoldDB" id="A0A081D002"/>
<evidence type="ECO:0000313" key="1">
    <source>
        <dbReference type="EMBL" id="GAK72248.1"/>
    </source>
</evidence>
<dbReference type="SUPFAM" id="SSF109631">
    <property type="entry name" value="Transcriptional repressor TraM"/>
    <property type="match status" value="1"/>
</dbReference>
<dbReference type="Pfam" id="PF09228">
    <property type="entry name" value="Prok-TraM"/>
    <property type="match status" value="1"/>
</dbReference>
<reference evidence="1 2" key="1">
    <citation type="submission" date="2014-08" db="EMBL/GenBank/DDBJ databases">
        <title>Whole genome shotgun sequence of Rhizobium rubi NBRC 13261.</title>
        <authorList>
            <person name="Katano-Makiyama Y."/>
            <person name="Hosoyama A."/>
            <person name="Hashimoto M."/>
            <person name="Hosoyama Y."/>
            <person name="Noguchi M."/>
            <person name="Tsuchikane K."/>
            <person name="Uohara A."/>
            <person name="Ohji S."/>
            <person name="Ichikawa N."/>
            <person name="Kimura A."/>
            <person name="Yamazoe A."/>
            <person name="Fujita N."/>
        </authorList>
    </citation>
    <scope>NUCLEOTIDE SEQUENCE [LARGE SCALE GENOMIC DNA]</scope>
    <source>
        <strain evidence="1 2">NBRC 13261</strain>
    </source>
</reference>
<organism evidence="1 2">
    <name type="scientific">Agrobacterium rubi TR3 = NBRC 13261</name>
    <dbReference type="NCBI Taxonomy" id="1368415"/>
    <lineage>
        <taxon>Bacteria</taxon>
        <taxon>Pseudomonadati</taxon>
        <taxon>Pseudomonadota</taxon>
        <taxon>Alphaproteobacteria</taxon>
        <taxon>Hyphomicrobiales</taxon>
        <taxon>Rhizobiaceae</taxon>
        <taxon>Rhizobium/Agrobacterium group</taxon>
        <taxon>Agrobacterium</taxon>
    </lineage>
</organism>
<dbReference type="eggNOG" id="ENOG502ZYWY">
    <property type="taxonomic scope" value="Bacteria"/>
</dbReference>
<sequence length="102" mass="11213">MESEDATLTKKVELRPLVGLTRGLHPADLEKLTIDAIRAHRRLVEKADELFQALPESYKSGKEVGGPQHLCYIEASIEMHAQMSAVSTLISILGYIPNASVN</sequence>
<name>A0A081D002_9HYPH</name>
<dbReference type="GeneID" id="86882555"/>
<dbReference type="Gene3D" id="1.10.287.160">
    <property type="entry name" value="HR1 repeat"/>
    <property type="match status" value="1"/>
</dbReference>
<evidence type="ECO:0000313" key="2">
    <source>
        <dbReference type="Proteomes" id="UP000028701"/>
    </source>
</evidence>
<protein>
    <submittedName>
        <fullName evidence="1">Transcriptional activator protein TraM</fullName>
    </submittedName>
</protein>
<comment type="caution">
    <text evidence="1">The sequence shown here is derived from an EMBL/GenBank/DDBJ whole genome shotgun (WGS) entry which is preliminary data.</text>
</comment>
<dbReference type="EMBL" id="BBJU01000024">
    <property type="protein sequence ID" value="GAK72248.1"/>
    <property type="molecule type" value="Genomic_DNA"/>
</dbReference>
<dbReference type="GO" id="GO:0045892">
    <property type="term" value="P:negative regulation of DNA-templated transcription"/>
    <property type="evidence" value="ECO:0007669"/>
    <property type="project" value="InterPro"/>
</dbReference>
<dbReference type="Proteomes" id="UP000028701">
    <property type="component" value="Unassembled WGS sequence"/>
</dbReference>
<dbReference type="RefSeq" id="WP_010891530.1">
    <property type="nucleotide sequence ID" value="NZ_BBJU01000024.1"/>
</dbReference>
<dbReference type="PIRSF" id="PIRSF017930">
    <property type="entry name" value="Transcript_repress_TraM"/>
    <property type="match status" value="1"/>
</dbReference>
<accession>A0A081D002</accession>
<gene>
    <name evidence="1" type="primary">traM</name>
    <name evidence="1" type="ORF">RRU01S_24_01230</name>
</gene>
<dbReference type="InterPro" id="IPR036336">
    <property type="entry name" value="Tscrpt_rep_TraM_sf"/>
</dbReference>
<proteinExistence type="predicted"/>
<dbReference type="OrthoDB" id="8246915at2"/>
<dbReference type="InterPro" id="IPR015309">
    <property type="entry name" value="Tscrpt_rep_TraM"/>
</dbReference>